<sequence length="42" mass="4731">MSVTLRVAFDDWAARYEPGKESALAETYRTTCTRLGELVADH</sequence>
<accession>A0ABY9UIK0</accession>
<keyword evidence="2" id="KW-1185">Reference proteome</keyword>
<protein>
    <recommendedName>
        <fullName evidence="3">Integrase</fullName>
    </recommendedName>
</protein>
<dbReference type="EMBL" id="CP134213">
    <property type="protein sequence ID" value="WND22696.1"/>
    <property type="molecule type" value="Genomic_DNA"/>
</dbReference>
<organism evidence="1 2">
    <name type="scientific">Streptomyces violaceus</name>
    <name type="common">Streptomyces venezuelae</name>
    <dbReference type="NCBI Taxonomy" id="1936"/>
    <lineage>
        <taxon>Bacteria</taxon>
        <taxon>Bacillati</taxon>
        <taxon>Actinomycetota</taxon>
        <taxon>Actinomycetes</taxon>
        <taxon>Kitasatosporales</taxon>
        <taxon>Streptomycetaceae</taxon>
        <taxon>Streptomyces</taxon>
    </lineage>
</organism>
<evidence type="ECO:0008006" key="3">
    <source>
        <dbReference type="Google" id="ProtNLM"/>
    </source>
</evidence>
<proteinExistence type="predicted"/>
<reference evidence="1 2" key="1">
    <citation type="submission" date="2023-09" db="EMBL/GenBank/DDBJ databases">
        <title>The genome sequence of Streptomyces anthocyanicus.</title>
        <authorList>
            <person name="Mo P."/>
        </authorList>
    </citation>
    <scope>NUCLEOTIDE SEQUENCE [LARGE SCALE GENOMIC DNA]</scope>
    <source>
        <strain evidence="1 2">JCM 4387</strain>
    </source>
</reference>
<name>A0ABY9UIK0_STRVL</name>
<gene>
    <name evidence="1" type="ORF">RI060_37450</name>
</gene>
<dbReference type="Proteomes" id="UP001249394">
    <property type="component" value="Chromosome"/>
</dbReference>
<evidence type="ECO:0000313" key="1">
    <source>
        <dbReference type="EMBL" id="WND22696.1"/>
    </source>
</evidence>
<evidence type="ECO:0000313" key="2">
    <source>
        <dbReference type="Proteomes" id="UP001249394"/>
    </source>
</evidence>